<feature type="domain" description="Phage tail collar" evidence="2">
    <location>
        <begin position="108"/>
        <end position="161"/>
    </location>
</feature>
<dbReference type="AlphaFoldDB" id="A0A1Y1QP55"/>
<accession>A0A1Y1QP55</accession>
<dbReference type="Pfam" id="PF07484">
    <property type="entry name" value="Collar"/>
    <property type="match status" value="1"/>
</dbReference>
<reference evidence="3 4" key="1">
    <citation type="submission" date="2017-01" db="EMBL/GenBank/DDBJ databases">
        <title>Novel large sulfur bacteria in the metagenomes of groundwater-fed chemosynthetic microbial mats in the Lake Huron basin.</title>
        <authorList>
            <person name="Sharrar A.M."/>
            <person name="Flood B.E."/>
            <person name="Bailey J.V."/>
            <person name="Jones D.S."/>
            <person name="Biddanda B."/>
            <person name="Ruberg S.A."/>
            <person name="Marcus D.N."/>
            <person name="Dick G.J."/>
        </authorList>
    </citation>
    <scope>NUCLEOTIDE SEQUENCE [LARGE SCALE GENOMIC DNA]</scope>
    <source>
        <strain evidence="3">A8</strain>
    </source>
</reference>
<dbReference type="Gene3D" id="3.90.1340.10">
    <property type="entry name" value="Phage tail collar domain"/>
    <property type="match status" value="1"/>
</dbReference>
<dbReference type="InterPro" id="IPR011083">
    <property type="entry name" value="Phage_tail_collar_dom"/>
</dbReference>
<sequence>MLYTVIAGITVQQLGKGFTVDPVLKKVHTKSAVSADAGNGITVGADGSAFMPPALIPDPIDFTVADGSFELAKVVGATPVSAADLMLVRQGDALVQIPYAELGAKDAGSIAAFELANAPSGWLALNGQTVNGGVATYPDLAAVYPTWVSGANLVLPDYRGLHLEGAGTDAAGTNLAQSTAMPTNPFVINSTSNSNHTGATVNNGQWGLMNRSAGGGNTTNGQLDTSPGEPNLTAAPIGHTHGIGGGDAKTRPASRVVLWCVKAMSGVVLGQAGTEVLTHTLTVVGGTVTSNVNGMEATAQFAPISRVAIGAAADPNVSNPLVAPIEGETYIQSSDGTATGTFVAEWRYKDSAWLKVNPVSQTFFGLPNPNTTSPTPIPQAGHKYILTSNGTSTGVVQSVWEYTGTTWIQIGGFPTSVSVPDGAIRTYFPSYTALQHKFPSAMTTAPAAYGFTAVGGAVITNWGSFGTPAYRMFQLTATKPTCTTSANTLYSIPTSYVRHEVAVNPNTANQYMLQLLSDANREVTAEVWLCDPATGVPAKRLYANTANESGTSDSSDRFSVSRAPDNASAYHNGFRLWVGWEIPKSLIDTYKTGTNTIKLAIRPGADNGETNTFYINGYAMVESKYAVVHMPALVFENTANIAVNRNATTGGNQLAWWQDYAGYGQCYVTAGQNRILDIPVTDTSKDIYLTVDGLQRDGTDSSGHGISEADFSIVHTSGDVALGRPRLDIKAPITGVCDWGHRPMGFLIPAATLAAKATNLHANSAVQYLRVRITQPAGLNGHLSFLLTEQVS</sequence>
<evidence type="ECO:0000313" key="4">
    <source>
        <dbReference type="Proteomes" id="UP000192491"/>
    </source>
</evidence>
<dbReference type="Proteomes" id="UP000192491">
    <property type="component" value="Unassembled WGS sequence"/>
</dbReference>
<proteinExistence type="predicted"/>
<comment type="caution">
    <text evidence="3">The sequence shown here is derived from an EMBL/GenBank/DDBJ whole genome shotgun (WGS) entry which is preliminary data.</text>
</comment>
<gene>
    <name evidence="3" type="ORF">BWK73_20095</name>
</gene>
<dbReference type="EMBL" id="MTEJ01000111">
    <property type="protein sequence ID" value="OQX10491.1"/>
    <property type="molecule type" value="Genomic_DNA"/>
</dbReference>
<evidence type="ECO:0000313" key="3">
    <source>
        <dbReference type="EMBL" id="OQX10491.1"/>
    </source>
</evidence>
<dbReference type="SUPFAM" id="SSF88874">
    <property type="entry name" value="Receptor-binding domain of short tail fibre protein gp12"/>
    <property type="match status" value="1"/>
</dbReference>
<name>A0A1Y1QP55_9GAMM</name>
<organism evidence="3 4">
    <name type="scientific">Thiothrix lacustris</name>
    <dbReference type="NCBI Taxonomy" id="525917"/>
    <lineage>
        <taxon>Bacteria</taxon>
        <taxon>Pseudomonadati</taxon>
        <taxon>Pseudomonadota</taxon>
        <taxon>Gammaproteobacteria</taxon>
        <taxon>Thiotrichales</taxon>
        <taxon>Thiotrichaceae</taxon>
        <taxon>Thiothrix</taxon>
    </lineage>
</organism>
<dbReference type="InterPro" id="IPR037053">
    <property type="entry name" value="Phage_tail_collar_dom_sf"/>
</dbReference>
<protein>
    <recommendedName>
        <fullName evidence="2">Phage tail collar domain-containing protein</fullName>
    </recommendedName>
</protein>
<evidence type="ECO:0000256" key="1">
    <source>
        <dbReference type="SAM" id="MobiDB-lite"/>
    </source>
</evidence>
<feature type="region of interest" description="Disordered" evidence="1">
    <location>
        <begin position="213"/>
        <end position="249"/>
    </location>
</feature>
<evidence type="ECO:0000259" key="2">
    <source>
        <dbReference type="Pfam" id="PF07484"/>
    </source>
</evidence>